<dbReference type="InterPro" id="IPR013517">
    <property type="entry name" value="FG-GAP"/>
</dbReference>
<dbReference type="STRING" id="870908.SAMN04488044_1064"/>
<name>A0A1M5KSU1_9RHOB</name>
<protein>
    <recommendedName>
        <fullName evidence="4">Repeat domain-containing protein</fullName>
    </recommendedName>
</protein>
<dbReference type="AlphaFoldDB" id="A0A1M5KSU1"/>
<sequence length="254" mass="27313">MVPVAQTGARRLLDRLLKRVLRSALPTLAIGVALLSPMAAGADITSAKFTDPTTRYAHAVLGDDIEWGALELRLESGKRLRVVLPESRVFEDLAPRLADIDLDGDFEVIVVESSQTQGGRLAIYDETGLIAATPFIGRKFRWLAPVGAADLDGDGRIEIAYVDRPHLAKTLRIWRFEKGTLTEVAKLDGVTNHRIGEDFISGGIRDCGDGPEMVVATANWQTIVAVTFDGSSAVAKDIASFAGPKSFAAALACR</sequence>
<dbReference type="Pfam" id="PF13517">
    <property type="entry name" value="FG-GAP_3"/>
    <property type="match status" value="1"/>
</dbReference>
<evidence type="ECO:0000256" key="1">
    <source>
        <dbReference type="ARBA" id="ARBA00022729"/>
    </source>
</evidence>
<dbReference type="InterPro" id="IPR028994">
    <property type="entry name" value="Integrin_alpha_N"/>
</dbReference>
<dbReference type="EMBL" id="FQWM01000001">
    <property type="protein sequence ID" value="SHG55838.1"/>
    <property type="molecule type" value="Genomic_DNA"/>
</dbReference>
<dbReference type="SUPFAM" id="SSF69318">
    <property type="entry name" value="Integrin alpha N-terminal domain"/>
    <property type="match status" value="1"/>
</dbReference>
<reference evidence="3" key="1">
    <citation type="submission" date="2016-11" db="EMBL/GenBank/DDBJ databases">
        <authorList>
            <person name="Varghese N."/>
            <person name="Submissions S."/>
        </authorList>
    </citation>
    <scope>NUCLEOTIDE SEQUENCE [LARGE SCALE GENOMIC DNA]</scope>
    <source>
        <strain evidence="3">DSM 28223</strain>
    </source>
</reference>
<keyword evidence="3" id="KW-1185">Reference proteome</keyword>
<evidence type="ECO:0000313" key="3">
    <source>
        <dbReference type="Proteomes" id="UP000184211"/>
    </source>
</evidence>
<accession>A0A1M5KSU1</accession>
<gene>
    <name evidence="2" type="ORF">SAMN04488044_1064</name>
</gene>
<dbReference type="Proteomes" id="UP000184211">
    <property type="component" value="Unassembled WGS sequence"/>
</dbReference>
<evidence type="ECO:0008006" key="4">
    <source>
        <dbReference type="Google" id="ProtNLM"/>
    </source>
</evidence>
<keyword evidence="1" id="KW-0732">Signal</keyword>
<proteinExistence type="predicted"/>
<organism evidence="2 3">
    <name type="scientific">Cognatishimia maritima</name>
    <dbReference type="NCBI Taxonomy" id="870908"/>
    <lineage>
        <taxon>Bacteria</taxon>
        <taxon>Pseudomonadati</taxon>
        <taxon>Pseudomonadota</taxon>
        <taxon>Alphaproteobacteria</taxon>
        <taxon>Rhodobacterales</taxon>
        <taxon>Paracoccaceae</taxon>
        <taxon>Cognatishimia</taxon>
    </lineage>
</organism>
<dbReference type="RefSeq" id="WP_072791339.1">
    <property type="nucleotide sequence ID" value="NZ_FQWM01000001.1"/>
</dbReference>
<evidence type="ECO:0000313" key="2">
    <source>
        <dbReference type="EMBL" id="SHG55838.1"/>
    </source>
</evidence>